<organism evidence="8 9">
    <name type="scientific">Salipiger mucosus DSM 16094</name>
    <dbReference type="NCBI Taxonomy" id="1123237"/>
    <lineage>
        <taxon>Bacteria</taxon>
        <taxon>Pseudomonadati</taxon>
        <taxon>Pseudomonadota</taxon>
        <taxon>Alphaproteobacteria</taxon>
        <taxon>Rhodobacterales</taxon>
        <taxon>Roseobacteraceae</taxon>
        <taxon>Salipiger</taxon>
    </lineage>
</organism>
<dbReference type="GO" id="GO:0005524">
    <property type="term" value="F:ATP binding"/>
    <property type="evidence" value="ECO:0007669"/>
    <property type="project" value="UniProtKB-KW"/>
</dbReference>
<evidence type="ECO:0000256" key="4">
    <source>
        <dbReference type="ARBA" id="ARBA00022840"/>
    </source>
</evidence>
<evidence type="ECO:0000313" key="9">
    <source>
        <dbReference type="Proteomes" id="UP000015347"/>
    </source>
</evidence>
<dbReference type="EMBL" id="APVH01000069">
    <property type="protein sequence ID" value="EPX75725.1"/>
    <property type="molecule type" value="Genomic_DNA"/>
</dbReference>
<dbReference type="PANTHER" id="PTHR43790:SF3">
    <property type="entry name" value="D-ALLOSE IMPORT ATP-BINDING PROTEIN ALSA-RELATED"/>
    <property type="match status" value="1"/>
</dbReference>
<evidence type="ECO:0000256" key="2">
    <source>
        <dbReference type="ARBA" id="ARBA00022475"/>
    </source>
</evidence>
<dbReference type="SUPFAM" id="SSF52540">
    <property type="entry name" value="P-loop containing nucleoside triphosphate hydrolases"/>
    <property type="match status" value="1"/>
</dbReference>
<dbReference type="Proteomes" id="UP000015347">
    <property type="component" value="Unassembled WGS sequence"/>
</dbReference>
<dbReference type="eggNOG" id="COG1129">
    <property type="taxonomic scope" value="Bacteria"/>
</dbReference>
<keyword evidence="9" id="KW-1185">Reference proteome</keyword>
<feature type="compositionally biased region" description="Polar residues" evidence="7">
    <location>
        <begin position="90"/>
        <end position="102"/>
    </location>
</feature>
<reference evidence="9" key="1">
    <citation type="journal article" date="2014" name="Stand. Genomic Sci.">
        <title>Genome sequence of the exopolysaccharide-producing Salipiger mucosus type strain (DSM 16094(T)), a moderately halophilic member of the Roseobacter clade.</title>
        <authorList>
            <person name="Riedel T."/>
            <person name="Spring S."/>
            <person name="Fiebig A."/>
            <person name="Petersen J."/>
            <person name="Kyrpides N.C."/>
            <person name="Goker M."/>
            <person name="Klenk H.P."/>
        </authorList>
    </citation>
    <scope>NUCLEOTIDE SEQUENCE [LARGE SCALE GENOMIC DNA]</scope>
    <source>
        <strain evidence="9">DSM 16094</strain>
    </source>
</reference>
<keyword evidence="2" id="KW-1003">Cell membrane</keyword>
<dbReference type="InterPro" id="IPR050107">
    <property type="entry name" value="ABC_carbohydrate_import_ATPase"/>
</dbReference>
<keyword evidence="1" id="KW-0813">Transport</keyword>
<dbReference type="InterPro" id="IPR027417">
    <property type="entry name" value="P-loop_NTPase"/>
</dbReference>
<dbReference type="AlphaFoldDB" id="S9RC80"/>
<dbReference type="HOGENOM" id="CLU_000604_43_1_5"/>
<feature type="region of interest" description="Disordered" evidence="7">
    <location>
        <begin position="78"/>
        <end position="102"/>
    </location>
</feature>
<evidence type="ECO:0000256" key="3">
    <source>
        <dbReference type="ARBA" id="ARBA00022741"/>
    </source>
</evidence>
<dbReference type="RefSeq" id="WP_021121046.1">
    <property type="nucleotide sequence ID" value="NZ_KE557289.1"/>
</dbReference>
<gene>
    <name evidence="8" type="ORF">Salmuc_01190</name>
</gene>
<evidence type="ECO:0000313" key="8">
    <source>
        <dbReference type="EMBL" id="EPX75725.1"/>
    </source>
</evidence>
<evidence type="ECO:0000256" key="1">
    <source>
        <dbReference type="ARBA" id="ARBA00022448"/>
    </source>
</evidence>
<sequence length="102" mass="11171">MVIAKWLETNPKLLILDEPTRGIDVGAKSEIHRLMGEMAQQGLAILMISSELPEVLAMSDRVLVVAEGRIAAELSREEATPERVGMAMTRRNTASQSERALA</sequence>
<proteinExistence type="predicted"/>
<keyword evidence="5" id="KW-1278">Translocase</keyword>
<keyword evidence="4 8" id="KW-0067">ATP-binding</keyword>
<evidence type="ECO:0000256" key="6">
    <source>
        <dbReference type="ARBA" id="ARBA00023136"/>
    </source>
</evidence>
<keyword evidence="3" id="KW-0547">Nucleotide-binding</keyword>
<dbReference type="PANTHER" id="PTHR43790">
    <property type="entry name" value="CARBOHYDRATE TRANSPORT ATP-BINDING PROTEIN MG119-RELATED"/>
    <property type="match status" value="1"/>
</dbReference>
<evidence type="ECO:0000256" key="7">
    <source>
        <dbReference type="SAM" id="MobiDB-lite"/>
    </source>
</evidence>
<evidence type="ECO:0000256" key="5">
    <source>
        <dbReference type="ARBA" id="ARBA00022967"/>
    </source>
</evidence>
<accession>S9RC80</accession>
<name>S9RC80_9RHOB</name>
<dbReference type="Gene3D" id="3.40.50.300">
    <property type="entry name" value="P-loop containing nucleotide triphosphate hydrolases"/>
    <property type="match status" value="1"/>
</dbReference>
<keyword evidence="6" id="KW-0472">Membrane</keyword>
<comment type="caution">
    <text evidence="8">The sequence shown here is derived from an EMBL/GenBank/DDBJ whole genome shotgun (WGS) entry which is preliminary data.</text>
</comment>
<protein>
    <submittedName>
        <fullName evidence="8">Putative ABC transporter ATP-binding protein</fullName>
    </submittedName>
</protein>
<dbReference type="STRING" id="1123237.Salmuc_01190"/>